<dbReference type="SMART" id="SM00326">
    <property type="entry name" value="SH3"/>
    <property type="match status" value="1"/>
</dbReference>
<protein>
    <submittedName>
        <fullName evidence="6">Epidermal growth factor receptor kinase substrate 8-like</fullName>
    </submittedName>
</protein>
<name>A0ABQ8JJA7_DERPT</name>
<sequence>MVLCATQANEHFEVLFRTLRNVSANETFSYGFFSIWTQRMAIQLKGNHMWILDGETNDVVERFPVAFIQQPTSFNDQNHIYNNILIFTVQLPNENQGELHIFQCVSHDAINVVDDIYHWMKHYGILVANNNNHHHHNNNNNNSPTEAVNVFNQIAAQREKKGASNDSIHPLPTTTAGQQSSTIPTTSGTLIVQDIDSRSDSSSFVESQQQQQQRQEMTSPSQLQSISSSSSFKRYSNERYVSILNHCFDDIERFIIRLQHAAAALRELQIRSHKRGAKGSGDGLLAIRARGPCEEEFFEIFSKFKLAFNLLAKLKGCIHDPNAPELVHFLFTPLAIIIEASRANEPPVDPSLVGIPYLSPDAIELLSNCCTSKEFDLWQSLGNNWIQSVKHIRMTSPFQPIFTDGWAPAITEPELLGIITPTTMVTEIDTDPEEIITSRPSMPNKSRSHSHPTSFDDSDYEDQQPTNINNGDNNPRIIAHHSSTRTTPTSHNQHGRPSPSPIDSIDRDDQSPSSLSLGMVNHNNNNGSGGGGGQQQTIDAEQMEWLGELQSRNAKIVRVLFPRTANNNKELTVVRGEILEVLDDSRKWWKARNSHGQIAHVPHTIVGEIEPQTIMMMMSANNNNNHHHSIAGPSTSSTGHHHHHQHGPSSSSSSMMMTQDDWIRRERQEEFPKDPVYSQISNRNSFLPSNVVVKQQTTSFVNHDQMIIDNENDNRKEIQINPLLPPIPPPIPVTIIQSPNKIDVKIVNKDQQQQQQMTKQSDNLETSSLISLSQFSINTFDTIEQELNDRFKNPITVYNKTKVIDQDKFLSRYNDKNEDNFTGEDLSMFLTFKEFPPELIDFVENLFQIKEIRCKLFYWNKNELRSNIPMDIANDFLIQRLWSNLLLLKKMIKPSKMNTLTFILKQRKRILIEKIEKNEKNPDDEEKSITLNDDDNNDNKNDDDDNDNELNE</sequence>
<evidence type="ECO:0000256" key="4">
    <source>
        <dbReference type="SAM" id="MobiDB-lite"/>
    </source>
</evidence>
<feature type="compositionally biased region" description="Polar residues" evidence="4">
    <location>
        <begin position="164"/>
        <end position="185"/>
    </location>
</feature>
<evidence type="ECO:0000313" key="6">
    <source>
        <dbReference type="EMBL" id="KAH9422654.1"/>
    </source>
</evidence>
<feature type="region of interest" description="Disordered" evidence="4">
    <location>
        <begin position="423"/>
        <end position="536"/>
    </location>
</feature>
<proteinExistence type="inferred from homology"/>
<dbReference type="Gene3D" id="2.30.30.40">
    <property type="entry name" value="SH3 Domains"/>
    <property type="match status" value="1"/>
</dbReference>
<feature type="compositionally biased region" description="Polar residues" evidence="4">
    <location>
        <begin position="463"/>
        <end position="473"/>
    </location>
</feature>
<feature type="compositionally biased region" description="Polar residues" evidence="4">
    <location>
        <begin position="438"/>
        <end position="455"/>
    </location>
</feature>
<dbReference type="Pfam" id="PF22975">
    <property type="entry name" value="EPS8_2nd"/>
    <property type="match status" value="1"/>
</dbReference>
<evidence type="ECO:0000256" key="3">
    <source>
        <dbReference type="PROSITE-ProRule" id="PRU00192"/>
    </source>
</evidence>
<gene>
    <name evidence="6" type="primary">EPS8</name>
    <name evidence="6" type="ORF">DERP_003331</name>
</gene>
<accession>A0ABQ8JJA7</accession>
<evidence type="ECO:0000313" key="7">
    <source>
        <dbReference type="Proteomes" id="UP000887458"/>
    </source>
</evidence>
<feature type="region of interest" description="Disordered" evidence="4">
    <location>
        <begin position="159"/>
        <end position="185"/>
    </location>
</feature>
<evidence type="ECO:0000256" key="1">
    <source>
        <dbReference type="ARBA" id="ARBA00006197"/>
    </source>
</evidence>
<feature type="region of interest" description="Disordered" evidence="4">
    <location>
        <begin position="622"/>
        <end position="658"/>
    </location>
</feature>
<dbReference type="InterPro" id="IPR035462">
    <property type="entry name" value="Eps8_SH3"/>
</dbReference>
<dbReference type="InterPro" id="IPR011993">
    <property type="entry name" value="PH-like_dom_sf"/>
</dbReference>
<dbReference type="PANTHER" id="PTHR12287">
    <property type="entry name" value="EPIDERMAL GROWTH FACTOR RECEPTOR KINASE SUBSTRATE EPS8-RELATED PROTEIN"/>
    <property type="match status" value="1"/>
</dbReference>
<dbReference type="SUPFAM" id="SSF50044">
    <property type="entry name" value="SH3-domain"/>
    <property type="match status" value="1"/>
</dbReference>
<dbReference type="Proteomes" id="UP000887458">
    <property type="component" value="Unassembled WGS sequence"/>
</dbReference>
<feature type="compositionally biased region" description="Low complexity" evidence="4">
    <location>
        <begin position="647"/>
        <end position="658"/>
    </location>
</feature>
<dbReference type="InterPro" id="IPR039801">
    <property type="entry name" value="EPS8-like"/>
</dbReference>
<evidence type="ECO:0000256" key="2">
    <source>
        <dbReference type="ARBA" id="ARBA00022443"/>
    </source>
</evidence>
<reference evidence="6 7" key="1">
    <citation type="journal article" date="2018" name="J. Allergy Clin. Immunol.">
        <title>High-quality assembly of Dermatophagoides pteronyssinus genome and transcriptome reveals a wide range of novel allergens.</title>
        <authorList>
            <person name="Liu X.Y."/>
            <person name="Yang K.Y."/>
            <person name="Wang M.Q."/>
            <person name="Kwok J.S."/>
            <person name="Zeng X."/>
            <person name="Yang Z."/>
            <person name="Xiao X.J."/>
            <person name="Lau C.P."/>
            <person name="Li Y."/>
            <person name="Huang Z.M."/>
            <person name="Ba J.G."/>
            <person name="Yim A.K."/>
            <person name="Ouyang C.Y."/>
            <person name="Ngai S.M."/>
            <person name="Chan T.F."/>
            <person name="Leung E.L."/>
            <person name="Liu L."/>
            <person name="Liu Z.G."/>
            <person name="Tsui S.K."/>
        </authorList>
    </citation>
    <scope>NUCLEOTIDE SEQUENCE [LARGE SCALE GENOMIC DNA]</scope>
    <source>
        <strain evidence="6">Derp</strain>
    </source>
</reference>
<dbReference type="InterPro" id="IPR001452">
    <property type="entry name" value="SH3_domain"/>
</dbReference>
<comment type="caution">
    <text evidence="6">The sequence shown here is derived from an EMBL/GenBank/DDBJ whole genome shotgun (WGS) entry which is preliminary data.</text>
</comment>
<dbReference type="Pfam" id="PF00018">
    <property type="entry name" value="SH3_1"/>
    <property type="match status" value="1"/>
</dbReference>
<dbReference type="InterPro" id="IPR036028">
    <property type="entry name" value="SH3-like_dom_sf"/>
</dbReference>
<dbReference type="Gene3D" id="2.30.29.30">
    <property type="entry name" value="Pleckstrin-homology domain (PH domain)/Phosphotyrosine-binding domain (PTB)"/>
    <property type="match status" value="1"/>
</dbReference>
<feature type="region of interest" description="Disordered" evidence="4">
    <location>
        <begin position="201"/>
        <end position="230"/>
    </location>
</feature>
<organism evidence="6 7">
    <name type="scientific">Dermatophagoides pteronyssinus</name>
    <name type="common">European house dust mite</name>
    <dbReference type="NCBI Taxonomy" id="6956"/>
    <lineage>
        <taxon>Eukaryota</taxon>
        <taxon>Metazoa</taxon>
        <taxon>Ecdysozoa</taxon>
        <taxon>Arthropoda</taxon>
        <taxon>Chelicerata</taxon>
        <taxon>Arachnida</taxon>
        <taxon>Acari</taxon>
        <taxon>Acariformes</taxon>
        <taxon>Sarcoptiformes</taxon>
        <taxon>Astigmata</taxon>
        <taxon>Psoroptidia</taxon>
        <taxon>Analgoidea</taxon>
        <taxon>Pyroglyphidae</taxon>
        <taxon>Dermatophagoidinae</taxon>
        <taxon>Dermatophagoides</taxon>
    </lineage>
</organism>
<feature type="domain" description="SH3" evidence="5">
    <location>
        <begin position="552"/>
        <end position="611"/>
    </location>
</feature>
<feature type="region of interest" description="Disordered" evidence="4">
    <location>
        <begin position="915"/>
        <end position="952"/>
    </location>
</feature>
<feature type="compositionally biased region" description="Low complexity" evidence="4">
    <location>
        <begin position="622"/>
        <end position="638"/>
    </location>
</feature>
<dbReference type="PANTHER" id="PTHR12287:SF23">
    <property type="entry name" value="AROUSER, ISOFORM A-RELATED"/>
    <property type="match status" value="1"/>
</dbReference>
<dbReference type="CDD" id="cd11764">
    <property type="entry name" value="SH3_Eps8"/>
    <property type="match status" value="1"/>
</dbReference>
<dbReference type="InterPro" id="IPR055093">
    <property type="entry name" value="EPS8_2nd"/>
</dbReference>
<dbReference type="SUPFAM" id="SSF50729">
    <property type="entry name" value="PH domain-like"/>
    <property type="match status" value="1"/>
</dbReference>
<comment type="similarity">
    <text evidence="1">Belongs to the EPS8 family.</text>
</comment>
<dbReference type="Pfam" id="PF08416">
    <property type="entry name" value="PTB"/>
    <property type="match status" value="1"/>
</dbReference>
<keyword evidence="7" id="KW-1185">Reference proteome</keyword>
<feature type="compositionally biased region" description="Acidic residues" evidence="4">
    <location>
        <begin position="922"/>
        <end position="952"/>
    </location>
</feature>
<keyword evidence="2 3" id="KW-0728">SH3 domain</keyword>
<dbReference type="PROSITE" id="PS50002">
    <property type="entry name" value="SH3"/>
    <property type="match status" value="1"/>
</dbReference>
<dbReference type="EMBL" id="NJHN03000036">
    <property type="protein sequence ID" value="KAH9422654.1"/>
    <property type="molecule type" value="Genomic_DNA"/>
</dbReference>
<reference evidence="6 7" key="2">
    <citation type="journal article" date="2022" name="Mol. Biol. Evol.">
        <title>Comparative Genomics Reveals Insights into the Divergent Evolution of Astigmatic Mites and Household Pest Adaptations.</title>
        <authorList>
            <person name="Xiong Q."/>
            <person name="Wan A.T."/>
            <person name="Liu X."/>
            <person name="Fung C.S."/>
            <person name="Xiao X."/>
            <person name="Malainual N."/>
            <person name="Hou J."/>
            <person name="Wang L."/>
            <person name="Wang M."/>
            <person name="Yang K.Y."/>
            <person name="Cui Y."/>
            <person name="Leung E.L."/>
            <person name="Nong W."/>
            <person name="Shin S.K."/>
            <person name="Au S.W."/>
            <person name="Jeong K.Y."/>
            <person name="Chew F.T."/>
            <person name="Hui J.H."/>
            <person name="Leung T.F."/>
            <person name="Tungtrongchitr A."/>
            <person name="Zhong N."/>
            <person name="Liu Z."/>
            <person name="Tsui S.K."/>
        </authorList>
    </citation>
    <scope>NUCLEOTIDE SEQUENCE [LARGE SCALE GENOMIC DNA]</scope>
    <source>
        <strain evidence="6">Derp</strain>
    </source>
</reference>
<dbReference type="InterPro" id="IPR013625">
    <property type="entry name" value="PTB"/>
</dbReference>
<evidence type="ECO:0000259" key="5">
    <source>
        <dbReference type="PROSITE" id="PS50002"/>
    </source>
</evidence>